<keyword evidence="3" id="KW-0813">Transport</keyword>
<evidence type="ECO:0000256" key="1">
    <source>
        <dbReference type="ARBA" id="ARBA00004225"/>
    </source>
</evidence>
<evidence type="ECO:0000256" key="2">
    <source>
        <dbReference type="ARBA" id="ARBA00006375"/>
    </source>
</evidence>
<protein>
    <recommendedName>
        <fullName evidence="12">Mitochondrial carrier domain-containing protein</fullName>
    </recommendedName>
</protein>
<dbReference type="InterPro" id="IPR050567">
    <property type="entry name" value="Mitochondrial_Carrier"/>
</dbReference>
<evidence type="ECO:0000313" key="10">
    <source>
        <dbReference type="EMBL" id="ORX34983.1"/>
    </source>
</evidence>
<evidence type="ECO:0000256" key="3">
    <source>
        <dbReference type="ARBA" id="ARBA00022448"/>
    </source>
</evidence>
<accession>A0A1Y1UAB9</accession>
<evidence type="ECO:0000256" key="6">
    <source>
        <dbReference type="ARBA" id="ARBA00022989"/>
    </source>
</evidence>
<dbReference type="RefSeq" id="XP_021869199.1">
    <property type="nucleotide sequence ID" value="XM_022011930.1"/>
</dbReference>
<evidence type="ECO:0000256" key="8">
    <source>
        <dbReference type="ARBA" id="ARBA00023136"/>
    </source>
</evidence>
<evidence type="ECO:0008006" key="12">
    <source>
        <dbReference type="Google" id="ProtNLM"/>
    </source>
</evidence>
<dbReference type="GeneID" id="33553738"/>
<keyword evidence="8 9" id="KW-0472">Membrane</keyword>
<dbReference type="InParanoid" id="A0A1Y1UAB9"/>
<evidence type="ECO:0000256" key="7">
    <source>
        <dbReference type="ARBA" id="ARBA00023128"/>
    </source>
</evidence>
<sequence>MFRRPSKLFRPSRVDTFGGLKHLALSTDQNLSASFIRSLMSSKQGLIAVTLTILPPLLINTTLGFLLFTSHSFFSLSLAKLPFFHHPHDPTSSSSNYHPSHLDLSETDGTDRINLHTLMTGPSVIPYHPTLLSAIAGAGAGLLQGAAFTPIENVVKLLRDSASSITSILLRVLQLPLPKPATTVNTPASPLQALKQFLSSESWVKSPSWWTGWRWAMARDAISYSVFFAAFDVTRRVALRVRGFMTGTYEQSWSNFILFSPRQPTPNDEDSSGHAPTSARVAQAVTIVTGGVMASVAAEVVSRPIRASQKILSGPEALSSRYPLLHTYKTQGIKPFIRSETSLARIASESPLRRAVKRLGWRMAAVGPWGFGFLVWAWVGGEV</sequence>
<dbReference type="Gene3D" id="1.50.40.10">
    <property type="entry name" value="Mitochondrial carrier domain"/>
    <property type="match status" value="1"/>
</dbReference>
<gene>
    <name evidence="10" type="ORF">BD324DRAFT_110123</name>
</gene>
<dbReference type="GO" id="GO:0022857">
    <property type="term" value="F:transmembrane transporter activity"/>
    <property type="evidence" value="ECO:0007669"/>
    <property type="project" value="TreeGrafter"/>
</dbReference>
<dbReference type="InterPro" id="IPR023395">
    <property type="entry name" value="MCP_dom_sf"/>
</dbReference>
<evidence type="ECO:0000256" key="9">
    <source>
        <dbReference type="SAM" id="Phobius"/>
    </source>
</evidence>
<dbReference type="STRING" id="4999.A0A1Y1UAB9"/>
<evidence type="ECO:0000256" key="5">
    <source>
        <dbReference type="ARBA" id="ARBA00022737"/>
    </source>
</evidence>
<keyword evidence="11" id="KW-1185">Reference proteome</keyword>
<dbReference type="SUPFAM" id="SSF103506">
    <property type="entry name" value="Mitochondrial carrier"/>
    <property type="match status" value="1"/>
</dbReference>
<keyword evidence="7" id="KW-0496">Mitochondrion</keyword>
<reference evidence="10 11" key="1">
    <citation type="submission" date="2017-03" db="EMBL/GenBank/DDBJ databases">
        <title>Widespread Adenine N6-methylation of Active Genes in Fungi.</title>
        <authorList>
            <consortium name="DOE Joint Genome Institute"/>
            <person name="Mondo S.J."/>
            <person name="Dannebaum R.O."/>
            <person name="Kuo R.C."/>
            <person name="Louie K.B."/>
            <person name="Bewick A.J."/>
            <person name="Labutti K."/>
            <person name="Haridas S."/>
            <person name="Kuo A."/>
            <person name="Salamov A."/>
            <person name="Ahrendt S.R."/>
            <person name="Lau R."/>
            <person name="Bowen B.P."/>
            <person name="Lipzen A."/>
            <person name="Sullivan W."/>
            <person name="Andreopoulos W.B."/>
            <person name="Clum A."/>
            <person name="Lindquist E."/>
            <person name="Daum C."/>
            <person name="Northen T.R."/>
            <person name="Ramamoorthy G."/>
            <person name="Schmitz R.J."/>
            <person name="Gryganskyi A."/>
            <person name="Culley D."/>
            <person name="Magnuson J."/>
            <person name="James T.Y."/>
            <person name="O'Malley M.A."/>
            <person name="Stajich J.E."/>
            <person name="Spatafora J.W."/>
            <person name="Visel A."/>
            <person name="Grigoriev I.V."/>
        </authorList>
    </citation>
    <scope>NUCLEOTIDE SEQUENCE [LARGE SCALE GENOMIC DNA]</scope>
    <source>
        <strain evidence="10 11">NRRL Y-17943</strain>
    </source>
</reference>
<evidence type="ECO:0000256" key="4">
    <source>
        <dbReference type="ARBA" id="ARBA00022692"/>
    </source>
</evidence>
<feature type="transmembrane region" description="Helical" evidence="9">
    <location>
        <begin position="46"/>
        <end position="68"/>
    </location>
</feature>
<comment type="subcellular location">
    <subcellularLocation>
        <location evidence="1">Mitochondrion membrane</location>
        <topology evidence="1">Multi-pass membrane protein</topology>
    </subcellularLocation>
</comment>
<evidence type="ECO:0000313" key="11">
    <source>
        <dbReference type="Proteomes" id="UP000193218"/>
    </source>
</evidence>
<organism evidence="10 11">
    <name type="scientific">Kockovaella imperatae</name>
    <dbReference type="NCBI Taxonomy" id="4999"/>
    <lineage>
        <taxon>Eukaryota</taxon>
        <taxon>Fungi</taxon>
        <taxon>Dikarya</taxon>
        <taxon>Basidiomycota</taxon>
        <taxon>Agaricomycotina</taxon>
        <taxon>Tremellomycetes</taxon>
        <taxon>Tremellales</taxon>
        <taxon>Cuniculitremaceae</taxon>
        <taxon>Kockovaella</taxon>
    </lineage>
</organism>
<dbReference type="OrthoDB" id="3364892at2759"/>
<dbReference type="PANTHER" id="PTHR45624">
    <property type="entry name" value="MITOCHONDRIAL BASIC AMINO ACIDS TRANSPORTER-RELATED"/>
    <property type="match status" value="1"/>
</dbReference>
<keyword evidence="6 9" id="KW-1133">Transmembrane helix</keyword>
<dbReference type="EMBL" id="NBSH01000012">
    <property type="protein sequence ID" value="ORX34983.1"/>
    <property type="molecule type" value="Genomic_DNA"/>
</dbReference>
<comment type="caution">
    <text evidence="10">The sequence shown here is derived from an EMBL/GenBank/DDBJ whole genome shotgun (WGS) entry which is preliminary data.</text>
</comment>
<dbReference type="PANTHER" id="PTHR45624:SF9">
    <property type="entry name" value="CARRIER PROTEIN, PUTATIVE (AFU_ORTHOLOGUE AFUA_4G06390)-RELATED"/>
    <property type="match status" value="1"/>
</dbReference>
<dbReference type="Proteomes" id="UP000193218">
    <property type="component" value="Unassembled WGS sequence"/>
</dbReference>
<name>A0A1Y1UAB9_9TREE</name>
<proteinExistence type="inferred from homology"/>
<keyword evidence="5" id="KW-0677">Repeat</keyword>
<dbReference type="GO" id="GO:0031966">
    <property type="term" value="C:mitochondrial membrane"/>
    <property type="evidence" value="ECO:0007669"/>
    <property type="project" value="UniProtKB-SubCell"/>
</dbReference>
<dbReference type="AlphaFoldDB" id="A0A1Y1UAB9"/>
<comment type="similarity">
    <text evidence="2">Belongs to the mitochondrial carrier (TC 2.A.29) family.</text>
</comment>
<keyword evidence="4 9" id="KW-0812">Transmembrane</keyword>